<dbReference type="PROSITE" id="PS51462">
    <property type="entry name" value="NUDIX"/>
    <property type="match status" value="1"/>
</dbReference>
<protein>
    <recommendedName>
        <fullName evidence="3">Nudix hydrolase domain-containing protein</fullName>
    </recommendedName>
</protein>
<gene>
    <name evidence="4" type="ORF">COS80_00560</name>
</gene>
<accession>A0A2M7AQM6</accession>
<keyword evidence="2" id="KW-0378">Hydrolase</keyword>
<evidence type="ECO:0000256" key="1">
    <source>
        <dbReference type="ARBA" id="ARBA00001946"/>
    </source>
</evidence>
<evidence type="ECO:0000256" key="2">
    <source>
        <dbReference type="ARBA" id="ARBA00022801"/>
    </source>
</evidence>
<dbReference type="PANTHER" id="PTHR43046">
    <property type="entry name" value="GDP-MANNOSE MANNOSYL HYDROLASE"/>
    <property type="match status" value="1"/>
</dbReference>
<evidence type="ECO:0000259" key="3">
    <source>
        <dbReference type="PROSITE" id="PS51462"/>
    </source>
</evidence>
<dbReference type="GO" id="GO:0016787">
    <property type="term" value="F:hydrolase activity"/>
    <property type="evidence" value="ECO:0007669"/>
    <property type="project" value="UniProtKB-KW"/>
</dbReference>
<dbReference type="Gene3D" id="3.90.79.10">
    <property type="entry name" value="Nucleoside Triphosphate Pyrophosphohydrolase"/>
    <property type="match status" value="1"/>
</dbReference>
<comment type="caution">
    <text evidence="4">The sequence shown here is derived from an EMBL/GenBank/DDBJ whole genome shotgun (WGS) entry which is preliminary data.</text>
</comment>
<proteinExistence type="predicted"/>
<dbReference type="PROSITE" id="PS00893">
    <property type="entry name" value="NUDIX_BOX"/>
    <property type="match status" value="1"/>
</dbReference>
<sequence length="203" mass="23495">MEDYSKYTNYKTVMAVNALIWCNGKVLMLKRADTKKLDPGLYAGIGGKVEPHESFYNALLREIKEETGLTEFESIRPYSVTQHPYPPDDSEWVNIYFIVKIAKQVEVRSTEDGTFYWIDPKNIDSLQTATDTKEYIKIIHKNPNAFIFGFFDHDKEGALTNDILPALKSGVSLQRRMTYQRSIHLRNELRSVLECCYKVIKVL</sequence>
<dbReference type="PANTHER" id="PTHR43046:SF14">
    <property type="entry name" value="MUTT_NUDIX FAMILY PROTEIN"/>
    <property type="match status" value="1"/>
</dbReference>
<dbReference type="InterPro" id="IPR015797">
    <property type="entry name" value="NUDIX_hydrolase-like_dom_sf"/>
</dbReference>
<dbReference type="InterPro" id="IPR000086">
    <property type="entry name" value="NUDIX_hydrolase_dom"/>
</dbReference>
<reference evidence="5" key="1">
    <citation type="submission" date="2017-09" db="EMBL/GenBank/DDBJ databases">
        <title>Depth-based differentiation of microbial function through sediment-hosted aquifers and enrichment of novel symbionts in the deep terrestrial subsurface.</title>
        <authorList>
            <person name="Probst A.J."/>
            <person name="Ladd B."/>
            <person name="Jarett J.K."/>
            <person name="Geller-Mcgrath D.E."/>
            <person name="Sieber C.M.K."/>
            <person name="Emerson J.B."/>
            <person name="Anantharaman K."/>
            <person name="Thomas B.C."/>
            <person name="Malmstrom R."/>
            <person name="Stieglmeier M."/>
            <person name="Klingl A."/>
            <person name="Woyke T."/>
            <person name="Ryan C.M."/>
            <person name="Banfield J.F."/>
        </authorList>
    </citation>
    <scope>NUCLEOTIDE SEQUENCE [LARGE SCALE GENOMIC DNA]</scope>
</reference>
<name>A0A2M7AQM6_9BACT</name>
<dbReference type="Proteomes" id="UP000230972">
    <property type="component" value="Unassembled WGS sequence"/>
</dbReference>
<dbReference type="AlphaFoldDB" id="A0A2M7AQM6"/>
<feature type="domain" description="Nudix hydrolase" evidence="3">
    <location>
        <begin position="11"/>
        <end position="140"/>
    </location>
</feature>
<comment type="cofactor">
    <cofactor evidence="1">
        <name>Mg(2+)</name>
        <dbReference type="ChEBI" id="CHEBI:18420"/>
    </cofactor>
</comment>
<evidence type="ECO:0000313" key="4">
    <source>
        <dbReference type="EMBL" id="PIU71941.1"/>
    </source>
</evidence>
<evidence type="ECO:0000313" key="5">
    <source>
        <dbReference type="Proteomes" id="UP000230972"/>
    </source>
</evidence>
<dbReference type="InterPro" id="IPR020084">
    <property type="entry name" value="NUDIX_hydrolase_CS"/>
</dbReference>
<dbReference type="EMBL" id="PEWC01000014">
    <property type="protein sequence ID" value="PIU71941.1"/>
    <property type="molecule type" value="Genomic_DNA"/>
</dbReference>
<dbReference type="SUPFAM" id="SSF55811">
    <property type="entry name" value="Nudix"/>
    <property type="match status" value="1"/>
</dbReference>
<dbReference type="Pfam" id="PF00293">
    <property type="entry name" value="NUDIX"/>
    <property type="match status" value="1"/>
</dbReference>
<organism evidence="4 5">
    <name type="scientific">Candidatus Woesebacteria bacterium CG06_land_8_20_14_3_00_39_27</name>
    <dbReference type="NCBI Taxonomy" id="1975057"/>
    <lineage>
        <taxon>Bacteria</taxon>
        <taxon>Candidatus Woeseibacteriota</taxon>
    </lineage>
</organism>